<dbReference type="InterPro" id="IPR019282">
    <property type="entry name" value="Glycoamylase-like_cons_dom"/>
</dbReference>
<dbReference type="AlphaFoldDB" id="A0A7K1FEW1"/>
<dbReference type="Proteomes" id="UP000460221">
    <property type="component" value="Unassembled WGS sequence"/>
</dbReference>
<sequence>MTHGDQEALLRRWAADTWRSLVAMTDGRTALVADNIDADLRPETCGRYTSPTNIGGLLWSAICAERLGIIGAAERSGLTGLLLATLDGMRRHDPSGMFFNWYDPADGSVVVTDPDRGTTIHPFLSSVDNGWLMAGLVAVAAHDPAQAALAHRTLDRMDLTAFHDPAAVPGVTGGLLRGGFWTGRPDDHAIETVDGAGDPVFTTAHHYGILNSEPRIATYLGIALGQLPAEHYFALGRPFPAAGTDGDRGVPGLVPPVRAEHLGVPVDESARRYRDLQLLPTFGGSMFEELMPDLFVPESAWGPDSWGRNHPLAVRAQREFGLDDTGYGYWGFSPASRPGGGYDAWGAEPISAHRGGYPSDLEHTPLAVDGATSWGDGVVTPHAAFLAVGYETDAVVDNLARIETDLHAYGPGGFHDAVAVRSGLRAERHLSLDQAMIMGALGNHLADGVLHELLAPLLEPAVRPLLAQEKFAVGPVLATTGGAR</sequence>
<comment type="caution">
    <text evidence="2">The sequence shown here is derived from an EMBL/GenBank/DDBJ whole genome shotgun (WGS) entry which is preliminary data.</text>
</comment>
<feature type="domain" description="Glycoamylase-like" evidence="1">
    <location>
        <begin position="268"/>
        <end position="452"/>
    </location>
</feature>
<protein>
    <submittedName>
        <fullName evidence="2">Cellobiose phosphorylase</fullName>
    </submittedName>
</protein>
<accession>A0A7K1FEW1</accession>
<reference evidence="2 3" key="1">
    <citation type="submission" date="2019-11" db="EMBL/GenBank/DDBJ databases">
        <authorList>
            <person name="Jiang L.-Q."/>
        </authorList>
    </citation>
    <scope>NUCLEOTIDE SEQUENCE [LARGE SCALE GENOMIC DNA]</scope>
    <source>
        <strain evidence="2 3">YIM 132087</strain>
    </source>
</reference>
<dbReference type="Gene3D" id="1.50.10.140">
    <property type="match status" value="1"/>
</dbReference>
<dbReference type="RefSeq" id="WP_154766671.1">
    <property type="nucleotide sequence ID" value="NZ_WLYK01000001.1"/>
</dbReference>
<keyword evidence="3" id="KW-1185">Reference proteome</keyword>
<dbReference type="EMBL" id="WLYK01000001">
    <property type="protein sequence ID" value="MTD12642.1"/>
    <property type="molecule type" value="Genomic_DNA"/>
</dbReference>
<evidence type="ECO:0000313" key="3">
    <source>
        <dbReference type="Proteomes" id="UP000460221"/>
    </source>
</evidence>
<evidence type="ECO:0000259" key="1">
    <source>
        <dbReference type="Pfam" id="PF10091"/>
    </source>
</evidence>
<name>A0A7K1FEW1_9ACTN</name>
<proteinExistence type="predicted"/>
<evidence type="ECO:0000313" key="2">
    <source>
        <dbReference type="EMBL" id="MTD12642.1"/>
    </source>
</evidence>
<organism evidence="2 3">
    <name type="scientific">Nakamurella alba</name>
    <dbReference type="NCBI Taxonomy" id="2665158"/>
    <lineage>
        <taxon>Bacteria</taxon>
        <taxon>Bacillati</taxon>
        <taxon>Actinomycetota</taxon>
        <taxon>Actinomycetes</taxon>
        <taxon>Nakamurellales</taxon>
        <taxon>Nakamurellaceae</taxon>
        <taxon>Nakamurella</taxon>
    </lineage>
</organism>
<dbReference type="Pfam" id="PF10091">
    <property type="entry name" value="Glycoamylase"/>
    <property type="match status" value="1"/>
</dbReference>
<gene>
    <name evidence="2" type="ORF">GIS00_01615</name>
</gene>